<dbReference type="Gene3D" id="3.40.30.10">
    <property type="entry name" value="Glutaredoxin"/>
    <property type="match status" value="1"/>
</dbReference>
<dbReference type="SUPFAM" id="SSF52833">
    <property type="entry name" value="Thioredoxin-like"/>
    <property type="match status" value="1"/>
</dbReference>
<dbReference type="CDD" id="cd02961">
    <property type="entry name" value="PDI_a_family"/>
    <property type="match status" value="1"/>
</dbReference>
<dbReference type="GO" id="GO:0006457">
    <property type="term" value="P:protein folding"/>
    <property type="evidence" value="ECO:0007669"/>
    <property type="project" value="TreeGrafter"/>
</dbReference>
<dbReference type="InterPro" id="IPR017937">
    <property type="entry name" value="Thioredoxin_CS"/>
</dbReference>
<dbReference type="GO" id="GO:0005783">
    <property type="term" value="C:endoplasmic reticulum"/>
    <property type="evidence" value="ECO:0007669"/>
    <property type="project" value="TreeGrafter"/>
</dbReference>
<reference evidence="5 7" key="1">
    <citation type="submission" date="2015-02" db="EMBL/GenBank/DDBJ databases">
        <authorList>
            <person name="Chooi Y.-H."/>
        </authorList>
    </citation>
    <scope>NUCLEOTIDE SEQUENCE [LARGE SCALE GENOMIC DNA]</scope>
    <source>
        <strain evidence="5">E3</strain>
    </source>
</reference>
<dbReference type="GO" id="GO:0003756">
    <property type="term" value="F:protein disulfide isomerase activity"/>
    <property type="evidence" value="ECO:0007669"/>
    <property type="project" value="TreeGrafter"/>
</dbReference>
<dbReference type="PANTHER" id="PTHR45672:SF11">
    <property type="entry name" value="PROTEIN DISULFIDE-ISOMERASE C17H9.14C"/>
    <property type="match status" value="1"/>
</dbReference>
<evidence type="ECO:0000313" key="5">
    <source>
        <dbReference type="EMBL" id="CEP03203.1"/>
    </source>
</evidence>
<dbReference type="OrthoDB" id="427280at2759"/>
<dbReference type="Proteomes" id="UP000290189">
    <property type="component" value="Unassembled WGS sequence"/>
</dbReference>
<feature type="signal peptide" evidence="3">
    <location>
        <begin position="1"/>
        <end position="17"/>
    </location>
</feature>
<name>A0A0G4J6I7_PLABS</name>
<organism evidence="5 7">
    <name type="scientific">Plasmodiophora brassicae</name>
    <name type="common">Clubroot disease agent</name>
    <dbReference type="NCBI Taxonomy" id="37360"/>
    <lineage>
        <taxon>Eukaryota</taxon>
        <taxon>Sar</taxon>
        <taxon>Rhizaria</taxon>
        <taxon>Endomyxa</taxon>
        <taxon>Phytomyxea</taxon>
        <taxon>Plasmodiophorida</taxon>
        <taxon>Plasmodiophoridae</taxon>
        <taxon>Plasmodiophora</taxon>
    </lineage>
</organism>
<feature type="domain" description="Thioredoxin" evidence="4">
    <location>
        <begin position="4"/>
        <end position="131"/>
    </location>
</feature>
<comment type="similarity">
    <text evidence="1">Belongs to the protein disulfide isomerase family.</text>
</comment>
<keyword evidence="7" id="KW-1185">Reference proteome</keyword>
<keyword evidence="2" id="KW-1133">Transmembrane helix</keyword>
<keyword evidence="6" id="KW-0496">Mitochondrion</keyword>
<dbReference type="PROSITE" id="PS51352">
    <property type="entry name" value="THIOREDOXIN_2"/>
    <property type="match status" value="1"/>
</dbReference>
<dbReference type="PRINTS" id="PR00421">
    <property type="entry name" value="THIOREDOXIN"/>
</dbReference>
<accession>A0A0G4J6I7</accession>
<protein>
    <recommendedName>
        <fullName evidence="4">Thioredoxin domain-containing protein</fullName>
    </recommendedName>
</protein>
<gene>
    <name evidence="5" type="ORF">PBRA_002963</name>
    <name evidence="6" type="ORF">PLBR_LOCUS2660</name>
</gene>
<geneLocation type="mitochondrion" evidence="6"/>
<dbReference type="PROSITE" id="PS00194">
    <property type="entry name" value="THIOREDOXIN_1"/>
    <property type="match status" value="1"/>
</dbReference>
<evidence type="ECO:0000313" key="6">
    <source>
        <dbReference type="EMBL" id="SPQ95445.1"/>
    </source>
</evidence>
<dbReference type="InterPro" id="IPR036249">
    <property type="entry name" value="Thioredoxin-like_sf"/>
</dbReference>
<dbReference type="AlphaFoldDB" id="A0A0G4J6I7"/>
<dbReference type="EMBL" id="OVEO01000004">
    <property type="protein sequence ID" value="SPQ95445.1"/>
    <property type="molecule type" value="Genomic_DNA"/>
</dbReference>
<dbReference type="STRING" id="37360.A0A0G4J6I7"/>
<evidence type="ECO:0000256" key="2">
    <source>
        <dbReference type="SAM" id="Phobius"/>
    </source>
</evidence>
<evidence type="ECO:0000313" key="8">
    <source>
        <dbReference type="Proteomes" id="UP000290189"/>
    </source>
</evidence>
<dbReference type="OMA" id="KAISKTW"/>
<dbReference type="Pfam" id="PF00085">
    <property type="entry name" value="Thioredoxin"/>
    <property type="match status" value="1"/>
</dbReference>
<proteinExistence type="inferred from homology"/>
<dbReference type="EMBL" id="CDSF01000144">
    <property type="protein sequence ID" value="CEP03203.1"/>
    <property type="molecule type" value="Genomic_DNA"/>
</dbReference>
<feature type="chain" id="PRO_5033223443" description="Thioredoxin domain-containing protein" evidence="3">
    <location>
        <begin position="18"/>
        <end position="205"/>
    </location>
</feature>
<evidence type="ECO:0000256" key="3">
    <source>
        <dbReference type="SAM" id="SignalP"/>
    </source>
</evidence>
<keyword evidence="2" id="KW-0812">Transmembrane</keyword>
<sequence>MKGMALLAAMIATVAMGADKTSDVVTLTESTFEKETQAATGSTTGDWFVEFYAPWCGHCKSLAQTWEELATKLKDDVNVAKVDCTSNSNLCQRFNVRGYPTVLLFSKGKQYKFQSKRTLDELEKFARGGYLEAKAETTPKAPSAVGAVQKELETLWKEVTSVVKQRPQVAAVIFALGVLAGVTLAVIAVTLASSKPIPVAAKKND</sequence>
<keyword evidence="3" id="KW-0732">Signal</keyword>
<dbReference type="InterPro" id="IPR013766">
    <property type="entry name" value="Thioredoxin_domain"/>
</dbReference>
<keyword evidence="2" id="KW-0472">Membrane</keyword>
<dbReference type="Proteomes" id="UP000039324">
    <property type="component" value="Unassembled WGS sequence"/>
</dbReference>
<feature type="transmembrane region" description="Helical" evidence="2">
    <location>
        <begin position="169"/>
        <end position="193"/>
    </location>
</feature>
<evidence type="ECO:0000313" key="7">
    <source>
        <dbReference type="Proteomes" id="UP000039324"/>
    </source>
</evidence>
<evidence type="ECO:0000259" key="4">
    <source>
        <dbReference type="PROSITE" id="PS51352"/>
    </source>
</evidence>
<dbReference type="PANTHER" id="PTHR45672">
    <property type="entry name" value="PROTEIN DISULFIDE-ISOMERASE C17H9.14C-RELATED"/>
    <property type="match status" value="1"/>
</dbReference>
<dbReference type="InterPro" id="IPR051063">
    <property type="entry name" value="PDI"/>
</dbReference>
<reference evidence="6 8" key="2">
    <citation type="submission" date="2018-03" db="EMBL/GenBank/DDBJ databases">
        <authorList>
            <person name="Fogelqvist J."/>
        </authorList>
    </citation>
    <scope>NUCLEOTIDE SEQUENCE [LARGE SCALE GENOMIC DNA]</scope>
</reference>
<evidence type="ECO:0000256" key="1">
    <source>
        <dbReference type="ARBA" id="ARBA00006347"/>
    </source>
</evidence>